<sequence>MVQISKACYFLYFSSFVVRGTNAFAMNNSAGKARNISSTTKRWMAEKQSLPVMASEDVMSTKAHGTSEKPVMKDLKWNCDYETADRICNFNRHYAESAGYWQTTDYLEQVSKTEPTKYYDSVTGAHLYTAPIGRTMEAYVKESLSHGWPSFRDEEVNWDYVRCLPNGECISTTGTHLGHNLPDGKGNRYCINLVCIAGQPSE</sequence>
<reference evidence="1" key="1">
    <citation type="submission" date="2021-01" db="EMBL/GenBank/DDBJ databases">
        <authorList>
            <person name="Corre E."/>
            <person name="Pelletier E."/>
            <person name="Niang G."/>
            <person name="Scheremetjew M."/>
            <person name="Finn R."/>
            <person name="Kale V."/>
            <person name="Holt S."/>
            <person name="Cochrane G."/>
            <person name="Meng A."/>
            <person name="Brown T."/>
            <person name="Cohen L."/>
        </authorList>
    </citation>
    <scope>NUCLEOTIDE SEQUENCE</scope>
    <source>
        <strain evidence="1">CCMP1452</strain>
    </source>
</reference>
<accession>A0A7S2R6D3</accession>
<dbReference type="EMBL" id="HBHI01008516">
    <property type="protein sequence ID" value="CAD9661928.1"/>
    <property type="molecule type" value="Transcribed_RNA"/>
</dbReference>
<gene>
    <name evidence="1" type="ORF">EANT1437_LOCUS4396</name>
</gene>
<dbReference type="InterPro" id="IPR011057">
    <property type="entry name" value="Mss4-like_sf"/>
</dbReference>
<name>A0A7S2R6D3_9STRA</name>
<dbReference type="Gene3D" id="2.170.150.20">
    <property type="entry name" value="Peptide methionine sulfoxide reductase"/>
    <property type="match status" value="1"/>
</dbReference>
<organism evidence="1">
    <name type="scientific">Eucampia antarctica</name>
    <dbReference type="NCBI Taxonomy" id="49252"/>
    <lineage>
        <taxon>Eukaryota</taxon>
        <taxon>Sar</taxon>
        <taxon>Stramenopiles</taxon>
        <taxon>Ochrophyta</taxon>
        <taxon>Bacillariophyta</taxon>
        <taxon>Mediophyceae</taxon>
        <taxon>Biddulphiophycidae</taxon>
        <taxon>Hemiaulales</taxon>
        <taxon>Hemiaulaceae</taxon>
        <taxon>Eucampia</taxon>
    </lineage>
</organism>
<protein>
    <submittedName>
        <fullName evidence="1">Uncharacterized protein</fullName>
    </submittedName>
</protein>
<proteinExistence type="predicted"/>
<evidence type="ECO:0000313" key="1">
    <source>
        <dbReference type="EMBL" id="CAD9661928.1"/>
    </source>
</evidence>
<dbReference type="SUPFAM" id="SSF51316">
    <property type="entry name" value="Mss4-like"/>
    <property type="match status" value="1"/>
</dbReference>
<dbReference type="AlphaFoldDB" id="A0A7S2R6D3"/>